<proteinExistence type="predicted"/>
<protein>
    <submittedName>
        <fullName evidence="1">Uncharacterized protein</fullName>
    </submittedName>
</protein>
<sequence length="42" mass="4882">MSLLKIIRYALNKKGSLILKKEIIINKNIKMSYDSFVSLKIL</sequence>
<name>E6YJP7_9HYPH</name>
<dbReference type="EMBL" id="FN645455">
    <property type="protein sequence ID" value="CBI77085.1"/>
    <property type="molecule type" value="Genomic_DNA"/>
</dbReference>
<evidence type="ECO:0000313" key="1">
    <source>
        <dbReference type="EMBL" id="CBI77085.1"/>
    </source>
</evidence>
<organism evidence="1">
    <name type="scientific">Bartonella rochalimae ATCC BAA-1498</name>
    <dbReference type="NCBI Taxonomy" id="685782"/>
    <lineage>
        <taxon>Bacteria</taxon>
        <taxon>Pseudomonadati</taxon>
        <taxon>Pseudomonadota</taxon>
        <taxon>Alphaproteobacteria</taxon>
        <taxon>Hyphomicrobiales</taxon>
        <taxon>Bartonellaceae</taxon>
        <taxon>Bartonella</taxon>
    </lineage>
</organism>
<dbReference type="AlphaFoldDB" id="E6YJP7"/>
<reference evidence="1" key="1">
    <citation type="journal article" date="2011" name="PLoS Genet.">
        <title>Parallel evolution of a type IV secretion system in radiating lineages of the host-restricted bacterial pathogen Bartonella.</title>
        <authorList>
            <person name="Engel P."/>
            <person name="Salzburger W."/>
            <person name="Liesch M."/>
            <person name="Chang C.C."/>
            <person name="Maruyama S."/>
            <person name="Lanz C."/>
            <person name="Calteau A."/>
            <person name="Lajus A."/>
            <person name="Medigue C."/>
            <person name="Schuster S.C."/>
            <person name="Dehio C."/>
        </authorList>
    </citation>
    <scope>NUCLEOTIDE SEQUENCE</scope>
    <source>
        <strain evidence="1">ATCC BAA-1498</strain>
    </source>
</reference>
<gene>
    <name evidence="1" type="ORF">BARRO_10018</name>
</gene>
<accession>E6YJP7</accession>